<dbReference type="EMBL" id="CP053435">
    <property type="protein sequence ID" value="QJW89403.1"/>
    <property type="molecule type" value="Genomic_DNA"/>
</dbReference>
<dbReference type="Proteomes" id="UP000502756">
    <property type="component" value="Chromosome"/>
</dbReference>
<feature type="region of interest" description="Disordered" evidence="1">
    <location>
        <begin position="74"/>
        <end position="113"/>
    </location>
</feature>
<accession>A0A6M5Y892</accession>
<dbReference type="AlphaFoldDB" id="A0A6M5Y892"/>
<evidence type="ECO:0000256" key="1">
    <source>
        <dbReference type="SAM" id="MobiDB-lite"/>
    </source>
</evidence>
<protein>
    <submittedName>
        <fullName evidence="2">Uncharacterized protein</fullName>
    </submittedName>
</protein>
<sequence length="113" mass="13064">MKQDLSKFSAEYSRLVEQEKQIAQQLELQRQESGKALELMNGKQEEAQAQLKNLYASLDSIKKQNQELVAKLESTKDKATELSRQVQRAASMMEQPAARTPQQQERFRRVQPN</sequence>
<gene>
    <name evidence="2" type="ORF">HNV11_08400</name>
</gene>
<proteinExistence type="predicted"/>
<reference evidence="2 3" key="1">
    <citation type="submission" date="2020-05" db="EMBL/GenBank/DDBJ databases">
        <title>Genome sequencing of Spirosoma sp. TS118.</title>
        <authorList>
            <person name="Lee J.-H."/>
            <person name="Jeong S."/>
            <person name="Zhao L."/>
            <person name="Jung J.-H."/>
            <person name="Kim M.-K."/>
            <person name="Lim S."/>
        </authorList>
    </citation>
    <scope>NUCLEOTIDE SEQUENCE [LARGE SCALE GENOMIC DNA]</scope>
    <source>
        <strain evidence="2 3">TS118</strain>
    </source>
</reference>
<dbReference type="RefSeq" id="WP_171739241.1">
    <property type="nucleotide sequence ID" value="NZ_CP053435.1"/>
</dbReference>
<evidence type="ECO:0000313" key="2">
    <source>
        <dbReference type="EMBL" id="QJW89403.1"/>
    </source>
</evidence>
<dbReference type="KEGG" id="stae:HNV11_08400"/>
<name>A0A6M5Y892_9BACT</name>
<evidence type="ECO:0000313" key="3">
    <source>
        <dbReference type="Proteomes" id="UP000502756"/>
    </source>
</evidence>
<keyword evidence="3" id="KW-1185">Reference proteome</keyword>
<organism evidence="2 3">
    <name type="scientific">Spirosoma taeanense</name>
    <dbReference type="NCBI Taxonomy" id="2735870"/>
    <lineage>
        <taxon>Bacteria</taxon>
        <taxon>Pseudomonadati</taxon>
        <taxon>Bacteroidota</taxon>
        <taxon>Cytophagia</taxon>
        <taxon>Cytophagales</taxon>
        <taxon>Cytophagaceae</taxon>
        <taxon>Spirosoma</taxon>
    </lineage>
</organism>